<dbReference type="Gene3D" id="3.40.1090.10">
    <property type="entry name" value="Cytosolic phospholipase A2 catalytic domain"/>
    <property type="match status" value="2"/>
</dbReference>
<feature type="active site" description="Proton acceptor" evidence="4">
    <location>
        <position position="164"/>
    </location>
</feature>
<keyword evidence="7" id="KW-1185">Reference proteome</keyword>
<evidence type="ECO:0000259" key="5">
    <source>
        <dbReference type="PROSITE" id="PS51635"/>
    </source>
</evidence>
<keyword evidence="3 4" id="KW-0443">Lipid metabolism</keyword>
<proteinExistence type="predicted"/>
<dbReference type="SUPFAM" id="SSF52151">
    <property type="entry name" value="FabD/lysophospholipase-like"/>
    <property type="match status" value="1"/>
</dbReference>
<organism evidence="6 7">
    <name type="scientific">Polaribacter butkevichii</name>
    <dbReference type="NCBI Taxonomy" id="218490"/>
    <lineage>
        <taxon>Bacteria</taxon>
        <taxon>Pseudomonadati</taxon>
        <taxon>Bacteroidota</taxon>
        <taxon>Flavobacteriia</taxon>
        <taxon>Flavobacteriales</taxon>
        <taxon>Flavobacteriaceae</taxon>
    </lineage>
</organism>
<dbReference type="Proteomes" id="UP000247345">
    <property type="component" value="Unassembled WGS sequence"/>
</dbReference>
<dbReference type="PROSITE" id="PS51635">
    <property type="entry name" value="PNPLA"/>
    <property type="match status" value="1"/>
</dbReference>
<dbReference type="InterPro" id="IPR002641">
    <property type="entry name" value="PNPLA_dom"/>
</dbReference>
<feature type="domain" description="PNPLA" evidence="5">
    <location>
        <begin position="20"/>
        <end position="177"/>
    </location>
</feature>
<dbReference type="RefSeq" id="WP_105048656.1">
    <property type="nucleotide sequence ID" value="NZ_CP150661.1"/>
</dbReference>
<evidence type="ECO:0000313" key="6">
    <source>
        <dbReference type="EMBL" id="PQJ72989.1"/>
    </source>
</evidence>
<evidence type="ECO:0000256" key="1">
    <source>
        <dbReference type="ARBA" id="ARBA00022801"/>
    </source>
</evidence>
<accession>A0A2P6CDJ4</accession>
<reference evidence="6 7" key="1">
    <citation type="submission" date="2016-12" db="EMBL/GenBank/DDBJ databases">
        <title>Trade-off between light-utilization and light-protection in marine flavobacteria.</title>
        <authorList>
            <person name="Kumagai Y."/>
            <person name="Yoshizawa S."/>
            <person name="Kogure K."/>
            <person name="Iwasaki W."/>
        </authorList>
    </citation>
    <scope>NUCLEOTIDE SEQUENCE [LARGE SCALE GENOMIC DNA]</scope>
    <source>
        <strain evidence="6 7">KCTC 12100</strain>
    </source>
</reference>
<dbReference type="Pfam" id="PF01734">
    <property type="entry name" value="Patatin"/>
    <property type="match status" value="1"/>
</dbReference>
<comment type="caution">
    <text evidence="6">The sequence shown here is derived from an EMBL/GenBank/DDBJ whole genome shotgun (WGS) entry which is preliminary data.</text>
</comment>
<protein>
    <recommendedName>
        <fullName evidence="5">PNPLA domain-containing protein</fullName>
    </recommendedName>
</protein>
<evidence type="ECO:0000256" key="4">
    <source>
        <dbReference type="PROSITE-ProRule" id="PRU01161"/>
    </source>
</evidence>
<dbReference type="InterPro" id="IPR050301">
    <property type="entry name" value="NTE"/>
</dbReference>
<dbReference type="PANTHER" id="PTHR14226:SF78">
    <property type="entry name" value="SLR0060 PROTEIN"/>
    <property type="match status" value="1"/>
</dbReference>
<dbReference type="AlphaFoldDB" id="A0A2P6CDJ4"/>
<dbReference type="InterPro" id="IPR016035">
    <property type="entry name" value="Acyl_Trfase/lysoPLipase"/>
</dbReference>
<dbReference type="GO" id="GO:0016787">
    <property type="term" value="F:hydrolase activity"/>
    <property type="evidence" value="ECO:0007669"/>
    <property type="project" value="UniProtKB-UniRule"/>
</dbReference>
<feature type="short sequence motif" description="DGA/G" evidence="4">
    <location>
        <begin position="164"/>
        <end position="166"/>
    </location>
</feature>
<evidence type="ECO:0000256" key="2">
    <source>
        <dbReference type="ARBA" id="ARBA00022963"/>
    </source>
</evidence>
<feature type="short sequence motif" description="GXSXG" evidence="4">
    <location>
        <begin position="51"/>
        <end position="55"/>
    </location>
</feature>
<dbReference type="CDD" id="cd07205">
    <property type="entry name" value="Pat_PNPLA6_PNPLA7_NTE1_like"/>
    <property type="match status" value="1"/>
</dbReference>
<keyword evidence="2 4" id="KW-0442">Lipid degradation</keyword>
<evidence type="ECO:0000313" key="7">
    <source>
        <dbReference type="Proteomes" id="UP000247345"/>
    </source>
</evidence>
<gene>
    <name evidence="6" type="ORF">BTO14_06850</name>
</gene>
<keyword evidence="1 4" id="KW-0378">Hydrolase</keyword>
<dbReference type="GO" id="GO:0016042">
    <property type="term" value="P:lipid catabolic process"/>
    <property type="evidence" value="ECO:0007669"/>
    <property type="project" value="UniProtKB-UniRule"/>
</dbReference>
<evidence type="ECO:0000256" key="3">
    <source>
        <dbReference type="ARBA" id="ARBA00023098"/>
    </source>
</evidence>
<sequence length="259" mass="28332">MLKNNSAKLYKLNVKTPVNLVLSGGGIKCAAHLALIEKIEELGLKINAISGSSGGALVASLYASGISTQEILEIFKRTSLFKFSFLSITKAGLFDTFLFKSIIENKIKNKFSDLEIPIYVAASNMQSGKPRYFSKGKLLKPVLASCAIPGIFSPIIINKTLYSDGGILDNFPMKPFQKSEFPIIGSYVGEPDVKTPQQLNTTLKVIAHASYLKAHAAENFKFANTKVTISFPLSEYSGLDNKDSEKIYNLGKEYLNTTL</sequence>
<dbReference type="PANTHER" id="PTHR14226">
    <property type="entry name" value="NEUROPATHY TARGET ESTERASE/SWISS CHEESE D.MELANOGASTER"/>
    <property type="match status" value="1"/>
</dbReference>
<comment type="caution">
    <text evidence="4">Lacks conserved residue(s) required for the propagation of feature annotation.</text>
</comment>
<name>A0A2P6CDJ4_9FLAO</name>
<dbReference type="EMBL" id="MSCK01000001">
    <property type="protein sequence ID" value="PQJ72989.1"/>
    <property type="molecule type" value="Genomic_DNA"/>
</dbReference>
<feature type="active site" description="Nucleophile" evidence="4">
    <location>
        <position position="53"/>
    </location>
</feature>
<dbReference type="OrthoDB" id="9770965at2"/>